<dbReference type="Gene3D" id="1.10.287.470">
    <property type="entry name" value="Helix hairpin bin"/>
    <property type="match status" value="1"/>
</dbReference>
<reference evidence="6 7" key="1">
    <citation type="submission" date="2024-09" db="EMBL/GenBank/DDBJ databases">
        <authorList>
            <person name="Zhang Z.-H."/>
        </authorList>
    </citation>
    <scope>NUCLEOTIDE SEQUENCE [LARGE SCALE GENOMIC DNA]</scope>
    <source>
        <strain evidence="6 7">HHTR114</strain>
    </source>
</reference>
<dbReference type="NCBIfam" id="TIGR01730">
    <property type="entry name" value="RND_mfp"/>
    <property type="match status" value="1"/>
</dbReference>
<evidence type="ECO:0000259" key="5">
    <source>
        <dbReference type="Pfam" id="PF25989"/>
    </source>
</evidence>
<dbReference type="PANTHER" id="PTHR30469">
    <property type="entry name" value="MULTIDRUG RESISTANCE PROTEIN MDTA"/>
    <property type="match status" value="1"/>
</dbReference>
<dbReference type="Pfam" id="PF25973">
    <property type="entry name" value="BSH_CzcB"/>
    <property type="match status" value="1"/>
</dbReference>
<dbReference type="Pfam" id="PF25989">
    <property type="entry name" value="YknX_C"/>
    <property type="match status" value="1"/>
</dbReference>
<organism evidence="6 7">
    <name type="scientific">Hyphococcus aureus</name>
    <dbReference type="NCBI Taxonomy" id="2666033"/>
    <lineage>
        <taxon>Bacteria</taxon>
        <taxon>Pseudomonadati</taxon>
        <taxon>Pseudomonadota</taxon>
        <taxon>Alphaproteobacteria</taxon>
        <taxon>Parvularculales</taxon>
        <taxon>Parvularculaceae</taxon>
        <taxon>Hyphococcus</taxon>
    </lineage>
</organism>
<proteinExistence type="inferred from homology"/>
<dbReference type="RefSeq" id="WP_379882637.1">
    <property type="nucleotide sequence ID" value="NZ_JBHPON010000002.1"/>
</dbReference>
<keyword evidence="2" id="KW-0175">Coiled coil</keyword>
<dbReference type="SUPFAM" id="SSF111369">
    <property type="entry name" value="HlyD-like secretion proteins"/>
    <property type="match status" value="1"/>
</dbReference>
<sequence length="373" mass="39780">MNRKFLFAGGAGAALIAAAAAAYLYGGFVSAQPADAADGAQAQQGPPPAPVTVAKAEQKSLAPRAETPGAVVSLRDSRVAAATSGKVEWVAEVGAEVKEGDVIARLEQADAKFTRDDTAAQVRRLRARADYLESFYQRFVGLEEAGESEASMDEMRSNRDEAIQALRQAEVALQRAEINLERTEVKAPFTGRIVSQETQMGEYANPGTELIRLVDTIHLEVTARAPAGLTRNISPGETIRVANGADMLDGKVRAVVPVGDDRSRMLEIRLELPETDWYIGSAVRVNLPSDRPRTVTAVPRDALVLRADQISVFVIGEDQTAKRVNVELGAAEGGFIEVIGDILPGDNVVIRGGERLRDGQSVSLSAIPAEPSA</sequence>
<dbReference type="Gene3D" id="2.40.420.20">
    <property type="match status" value="1"/>
</dbReference>
<keyword evidence="7" id="KW-1185">Reference proteome</keyword>
<comment type="similarity">
    <text evidence="1">Belongs to the membrane fusion protein (MFP) (TC 8.A.1) family.</text>
</comment>
<feature type="domain" description="CzcB-like barrel-sandwich hybrid" evidence="4">
    <location>
        <begin position="78"/>
        <end position="215"/>
    </location>
</feature>
<dbReference type="InterPro" id="IPR058637">
    <property type="entry name" value="YknX-like_C"/>
</dbReference>
<evidence type="ECO:0000256" key="2">
    <source>
        <dbReference type="SAM" id="Coils"/>
    </source>
</evidence>
<comment type="caution">
    <text evidence="6">The sequence shown here is derived from an EMBL/GenBank/DDBJ whole genome shotgun (WGS) entry which is preliminary data.</text>
</comment>
<evidence type="ECO:0000259" key="4">
    <source>
        <dbReference type="Pfam" id="PF25973"/>
    </source>
</evidence>
<keyword evidence="3" id="KW-0732">Signal</keyword>
<feature type="signal peptide" evidence="3">
    <location>
        <begin position="1"/>
        <end position="36"/>
    </location>
</feature>
<evidence type="ECO:0000256" key="1">
    <source>
        <dbReference type="ARBA" id="ARBA00009477"/>
    </source>
</evidence>
<dbReference type="EMBL" id="JBHPON010000002">
    <property type="protein sequence ID" value="MFC6036136.1"/>
    <property type="molecule type" value="Genomic_DNA"/>
</dbReference>
<feature type="chain" id="PRO_5046911258" evidence="3">
    <location>
        <begin position="37"/>
        <end position="373"/>
    </location>
</feature>
<feature type="domain" description="YknX-like C-terminal permuted SH3-like" evidence="5">
    <location>
        <begin position="296"/>
        <end position="363"/>
    </location>
</feature>
<dbReference type="InterPro" id="IPR058647">
    <property type="entry name" value="BSH_CzcB-like"/>
</dbReference>
<name>A0ABW1KVI6_9PROT</name>
<evidence type="ECO:0000313" key="7">
    <source>
        <dbReference type="Proteomes" id="UP001596116"/>
    </source>
</evidence>
<evidence type="ECO:0000313" key="6">
    <source>
        <dbReference type="EMBL" id="MFC6036136.1"/>
    </source>
</evidence>
<gene>
    <name evidence="6" type="ORF">ACFMB1_11315</name>
</gene>
<protein>
    <submittedName>
        <fullName evidence="6">Efflux RND transporter periplasmic adaptor subunit</fullName>
    </submittedName>
</protein>
<dbReference type="InterPro" id="IPR006143">
    <property type="entry name" value="RND_pump_MFP"/>
</dbReference>
<dbReference type="Gene3D" id="2.40.30.170">
    <property type="match status" value="1"/>
</dbReference>
<evidence type="ECO:0000256" key="3">
    <source>
        <dbReference type="SAM" id="SignalP"/>
    </source>
</evidence>
<dbReference type="PANTHER" id="PTHR30469:SF15">
    <property type="entry name" value="HLYD FAMILY OF SECRETION PROTEINS"/>
    <property type="match status" value="1"/>
</dbReference>
<accession>A0ABW1KVI6</accession>
<dbReference type="Gene3D" id="2.40.50.100">
    <property type="match status" value="1"/>
</dbReference>
<dbReference type="Proteomes" id="UP001596116">
    <property type="component" value="Unassembled WGS sequence"/>
</dbReference>
<feature type="coiled-coil region" evidence="2">
    <location>
        <begin position="152"/>
        <end position="186"/>
    </location>
</feature>